<comment type="caution">
    <text evidence="2">The sequence shown here is derived from an EMBL/GenBank/DDBJ whole genome shotgun (WGS) entry which is preliminary data.</text>
</comment>
<evidence type="ECO:0000313" key="3">
    <source>
        <dbReference type="Proteomes" id="UP000009319"/>
    </source>
</evidence>
<dbReference type="Gene3D" id="3.40.630.30">
    <property type="match status" value="1"/>
</dbReference>
<keyword evidence="3" id="KW-1185">Reference proteome</keyword>
<organism evidence="2 3">
    <name type="scientific">Rhizobium mesoamericanum STM3625</name>
    <dbReference type="NCBI Taxonomy" id="1211777"/>
    <lineage>
        <taxon>Bacteria</taxon>
        <taxon>Pseudomonadati</taxon>
        <taxon>Pseudomonadota</taxon>
        <taxon>Alphaproteobacteria</taxon>
        <taxon>Hyphomicrobiales</taxon>
        <taxon>Rhizobiaceae</taxon>
        <taxon>Rhizobium/Agrobacterium group</taxon>
        <taxon>Rhizobium</taxon>
    </lineage>
</organism>
<dbReference type="InterPro" id="IPR000182">
    <property type="entry name" value="GNAT_dom"/>
</dbReference>
<protein>
    <submittedName>
        <fullName evidence="2">Putative Acetyltransferase</fullName>
    </submittedName>
</protein>
<dbReference type="EMBL" id="CANI01000027">
    <property type="protein sequence ID" value="CCM76885.1"/>
    <property type="molecule type" value="Genomic_DNA"/>
</dbReference>
<dbReference type="InterPro" id="IPR016181">
    <property type="entry name" value="Acyl_CoA_acyltransferase"/>
</dbReference>
<evidence type="ECO:0000259" key="1">
    <source>
        <dbReference type="Pfam" id="PF13302"/>
    </source>
</evidence>
<dbReference type="SUPFAM" id="SSF55729">
    <property type="entry name" value="Acyl-CoA N-acyltransferases (Nat)"/>
    <property type="match status" value="1"/>
</dbReference>
<feature type="domain" description="N-acetyltransferase" evidence="1">
    <location>
        <begin position="34"/>
        <end position="171"/>
    </location>
</feature>
<evidence type="ECO:0000313" key="2">
    <source>
        <dbReference type="EMBL" id="CCM76885.1"/>
    </source>
</evidence>
<dbReference type="PANTHER" id="PTHR43610">
    <property type="entry name" value="BLL6696 PROTEIN"/>
    <property type="match status" value="1"/>
</dbReference>
<dbReference type="eggNOG" id="COG1670">
    <property type="taxonomic scope" value="Bacteria"/>
</dbReference>
<dbReference type="Proteomes" id="UP000009319">
    <property type="component" value="Unassembled WGS sequence"/>
</dbReference>
<proteinExistence type="predicted"/>
<accession>K0PYQ1</accession>
<sequence length="222" mass="24988">MVAISSQTEMVREIVERRVKDLEEIALLGRYVDLVPLVHEHHDGLVDAASDGNLWQLWYTGVPAPDAMSAYIDRCLALKAAGTMLPFAVIDKIGERIAGMTTYLNIDLEVPRLEIGGTWYANRVQRTPLNTEAKLLLLSHAFDSLGCLAVEFRTHFLNHQSRRAIERVGAKLDGVLRQHMRMRDGTVRDTCVYSIIPCEWPAVRSNLKWQLEKPRPPADSSG</sequence>
<gene>
    <name evidence="2" type="ORF">BN77_3925</name>
</gene>
<dbReference type="AlphaFoldDB" id="K0PYQ1"/>
<name>K0PYQ1_9HYPH</name>
<reference evidence="2 3" key="1">
    <citation type="journal article" date="2013" name="Genome Announc.">
        <title>Draft Genome Sequence of Rhizobium mesoamericanum STM3625, a Nitrogen-Fixing Symbiont of Mimosa pudica Isolated in French Guiana (South America).</title>
        <authorList>
            <person name="Moulin L."/>
            <person name="Mornico D."/>
            <person name="Melkonian R."/>
            <person name="Klonowska A."/>
        </authorList>
    </citation>
    <scope>NUCLEOTIDE SEQUENCE [LARGE SCALE GENOMIC DNA]</scope>
    <source>
        <strain evidence="2 3">STM3625</strain>
    </source>
</reference>
<dbReference type="HOGENOM" id="CLU_013985_1_0_5"/>
<dbReference type="PANTHER" id="PTHR43610:SF1">
    <property type="entry name" value="N-ACETYLTRANSFERASE DOMAIN-CONTAINING PROTEIN"/>
    <property type="match status" value="1"/>
</dbReference>
<dbReference type="Pfam" id="PF13302">
    <property type="entry name" value="Acetyltransf_3"/>
    <property type="match status" value="1"/>
</dbReference>
<dbReference type="STRING" id="1211777.BN77_3925"/>
<keyword evidence="2" id="KW-0808">Transferase</keyword>
<dbReference type="GO" id="GO:0016747">
    <property type="term" value="F:acyltransferase activity, transferring groups other than amino-acyl groups"/>
    <property type="evidence" value="ECO:0007669"/>
    <property type="project" value="InterPro"/>
</dbReference>